<dbReference type="Proteomes" id="UP000525298">
    <property type="component" value="Unassembled WGS sequence"/>
</dbReference>
<name>A0A7W0CAP9_9BACT</name>
<dbReference type="RefSeq" id="WP_181551882.1">
    <property type="nucleotide sequence ID" value="NZ_JACDUS010000008.1"/>
</dbReference>
<protein>
    <submittedName>
        <fullName evidence="3">Nucleotide-binding universal stress UspA family protein</fullName>
    </submittedName>
</protein>
<dbReference type="InterPro" id="IPR006015">
    <property type="entry name" value="Universal_stress_UspA"/>
</dbReference>
<keyword evidence="4" id="KW-1185">Reference proteome</keyword>
<sequence length="156" mass="16884">MDNNILIAMDDSDGARRALSLAAEIFDKTARVLLFSVAPDYSRLCEYNSPGLTPTFQRERSAFCALENQKKALLEAALKEGRRELLDAGFDLNRIETEVHTLEKGVARDIIKTADSGFDVVVMGKRGISASSAFLLGSVSQKVLGGAKKASVFVVS</sequence>
<dbReference type="Pfam" id="PF00582">
    <property type="entry name" value="Usp"/>
    <property type="match status" value="1"/>
</dbReference>
<dbReference type="PRINTS" id="PR01438">
    <property type="entry name" value="UNVRSLSTRESS"/>
</dbReference>
<proteinExistence type="inferred from homology"/>
<organism evidence="3 4">
    <name type="scientific">Desulfosalsimonas propionicica</name>
    <dbReference type="NCBI Taxonomy" id="332175"/>
    <lineage>
        <taxon>Bacteria</taxon>
        <taxon>Pseudomonadati</taxon>
        <taxon>Thermodesulfobacteriota</taxon>
        <taxon>Desulfobacteria</taxon>
        <taxon>Desulfobacterales</taxon>
        <taxon>Desulfosalsimonadaceae</taxon>
        <taxon>Desulfosalsimonas</taxon>
    </lineage>
</organism>
<dbReference type="PANTHER" id="PTHR46268:SF15">
    <property type="entry name" value="UNIVERSAL STRESS PROTEIN HP_0031"/>
    <property type="match status" value="1"/>
</dbReference>
<dbReference type="InterPro" id="IPR014729">
    <property type="entry name" value="Rossmann-like_a/b/a_fold"/>
</dbReference>
<evidence type="ECO:0000313" key="4">
    <source>
        <dbReference type="Proteomes" id="UP000525298"/>
    </source>
</evidence>
<dbReference type="AlphaFoldDB" id="A0A7W0CAP9"/>
<gene>
    <name evidence="3" type="ORF">HNR65_002575</name>
</gene>
<evidence type="ECO:0000313" key="3">
    <source>
        <dbReference type="EMBL" id="MBA2882233.1"/>
    </source>
</evidence>
<dbReference type="InterPro" id="IPR006016">
    <property type="entry name" value="UspA"/>
</dbReference>
<evidence type="ECO:0000259" key="2">
    <source>
        <dbReference type="Pfam" id="PF00582"/>
    </source>
</evidence>
<comment type="caution">
    <text evidence="3">The sequence shown here is derived from an EMBL/GenBank/DDBJ whole genome shotgun (WGS) entry which is preliminary data.</text>
</comment>
<dbReference type="CDD" id="cd00293">
    <property type="entry name" value="USP-like"/>
    <property type="match status" value="1"/>
</dbReference>
<reference evidence="3 4" key="1">
    <citation type="submission" date="2020-07" db="EMBL/GenBank/DDBJ databases">
        <title>Genomic Encyclopedia of Type Strains, Phase IV (KMG-IV): sequencing the most valuable type-strain genomes for metagenomic binning, comparative biology and taxonomic classification.</title>
        <authorList>
            <person name="Goeker M."/>
        </authorList>
    </citation>
    <scope>NUCLEOTIDE SEQUENCE [LARGE SCALE GENOMIC DNA]</scope>
    <source>
        <strain evidence="3 4">DSM 17721</strain>
    </source>
</reference>
<dbReference type="SUPFAM" id="SSF52402">
    <property type="entry name" value="Adenine nucleotide alpha hydrolases-like"/>
    <property type="match status" value="1"/>
</dbReference>
<evidence type="ECO:0000256" key="1">
    <source>
        <dbReference type="ARBA" id="ARBA00008791"/>
    </source>
</evidence>
<dbReference type="EMBL" id="JACDUS010000008">
    <property type="protein sequence ID" value="MBA2882233.1"/>
    <property type="molecule type" value="Genomic_DNA"/>
</dbReference>
<comment type="similarity">
    <text evidence="1">Belongs to the universal stress protein A family.</text>
</comment>
<feature type="domain" description="UspA" evidence="2">
    <location>
        <begin position="3"/>
        <end position="155"/>
    </location>
</feature>
<dbReference type="Gene3D" id="3.40.50.620">
    <property type="entry name" value="HUPs"/>
    <property type="match status" value="1"/>
</dbReference>
<accession>A0A7W0CAP9</accession>
<dbReference type="PANTHER" id="PTHR46268">
    <property type="entry name" value="STRESS RESPONSE PROTEIN NHAX"/>
    <property type="match status" value="1"/>
</dbReference>